<feature type="chain" id="PRO_5028154234" description="serine-type D-Ala-D-Ala carboxypeptidase" evidence="21">
    <location>
        <begin position="30"/>
        <end position="302"/>
    </location>
</feature>
<evidence type="ECO:0000256" key="10">
    <source>
        <dbReference type="ARBA" id="ARBA00022729"/>
    </source>
</evidence>
<dbReference type="FunFam" id="3.40.710.10:FF:000001">
    <property type="entry name" value="D-alanyl-D-alanine serine-type carboxypeptidase"/>
    <property type="match status" value="1"/>
</dbReference>
<keyword evidence="9" id="KW-0645">Protease</keyword>
<keyword evidence="8 23" id="KW-0121">Carboxypeptidase</keyword>
<feature type="active site" description="Acyl-ester intermediate" evidence="18">
    <location>
        <position position="73"/>
    </location>
</feature>
<dbReference type="GO" id="GO:0005886">
    <property type="term" value="C:plasma membrane"/>
    <property type="evidence" value="ECO:0007669"/>
    <property type="project" value="UniProtKB-SubCell"/>
</dbReference>
<name>A0A701V888_SALET</name>
<evidence type="ECO:0000256" key="19">
    <source>
        <dbReference type="PIRSR" id="PIRSR618044-2"/>
    </source>
</evidence>
<feature type="signal peptide" evidence="21">
    <location>
        <begin position="1"/>
        <end position="29"/>
    </location>
</feature>
<dbReference type="GO" id="GO:0071555">
    <property type="term" value="P:cell wall organization"/>
    <property type="evidence" value="ECO:0007669"/>
    <property type="project" value="UniProtKB-KW"/>
</dbReference>
<keyword evidence="7" id="KW-0997">Cell inner membrane</keyword>
<dbReference type="InterPro" id="IPR001967">
    <property type="entry name" value="Peptidase_S11_N"/>
</dbReference>
<keyword evidence="12" id="KW-0133">Cell shape</keyword>
<evidence type="ECO:0000313" key="23">
    <source>
        <dbReference type="EMBL" id="HAC6549187.1"/>
    </source>
</evidence>
<dbReference type="Gene3D" id="3.40.710.10">
    <property type="entry name" value="DD-peptidase/beta-lactamase superfamily"/>
    <property type="match status" value="1"/>
</dbReference>
<dbReference type="InterPro" id="IPR018044">
    <property type="entry name" value="Peptidase_S11"/>
</dbReference>
<proteinExistence type="inferred from homology"/>
<reference evidence="23" key="2">
    <citation type="submission" date="2018-07" db="EMBL/GenBank/DDBJ databases">
        <authorList>
            <consortium name="NCBI Pathogen Detection Project"/>
        </authorList>
    </citation>
    <scope>NUCLEOTIDE SEQUENCE</scope>
    <source>
        <strain evidence="23">IVB 588/24</strain>
    </source>
</reference>
<evidence type="ECO:0000256" key="2">
    <source>
        <dbReference type="ARBA" id="ARBA00004417"/>
    </source>
</evidence>
<feature type="domain" description="Peptidase S11 D-alanyl-D-alanine carboxypeptidase A N-terminal" evidence="22">
    <location>
        <begin position="38"/>
        <end position="272"/>
    </location>
</feature>
<evidence type="ECO:0000256" key="20">
    <source>
        <dbReference type="RuleBase" id="RU004016"/>
    </source>
</evidence>
<sequence length="302" mass="32940">MKTTFSARFMQRMALTTALCAAFISTAHADDLNIKTMIPGVPQIDAESYILIDYNSGKVLAEQNADERRDPASLTKMMTSYVIGQAMKAGKFKETDLVTVGNDAWATGNPVFKGSSLMFLKPGMQVPVSQLIRGINLQSGNDACVAMADFAAGSQDAFVGLMNSYVNALGLKNTHFQTVHGLDADGQYSSARDMALIGQALIRDVPNEYAVYKEKEFTFNGIRQLNRNGLLWDNSLNVDGIKTGHTSKAGYNLVASATEGQMRLISAVMGGRTYKGRETESKKLLTWGFRFFETVNPLKAGK</sequence>
<keyword evidence="13" id="KW-0573">Peptidoglycan synthesis</keyword>
<evidence type="ECO:0000256" key="14">
    <source>
        <dbReference type="ARBA" id="ARBA00023136"/>
    </source>
</evidence>
<dbReference type="SUPFAM" id="SSF56601">
    <property type="entry name" value="beta-lactamase/transpeptidase-like"/>
    <property type="match status" value="1"/>
</dbReference>
<dbReference type="InterPro" id="IPR012338">
    <property type="entry name" value="Beta-lactam/transpept-like"/>
</dbReference>
<keyword evidence="11 23" id="KW-0378">Hydrolase</keyword>
<keyword evidence="6" id="KW-1003">Cell membrane</keyword>
<dbReference type="GO" id="GO:0008360">
    <property type="term" value="P:regulation of cell shape"/>
    <property type="evidence" value="ECO:0007669"/>
    <property type="project" value="UniProtKB-KW"/>
</dbReference>
<comment type="catalytic activity">
    <reaction evidence="16">
        <text>Preferential cleavage: (Ac)2-L-Lys-D-Ala-|-D-Ala. Also transpeptidation of peptidyl-alanyl moieties that are N-acyl substituents of D-alanine.</text>
        <dbReference type="EC" id="3.4.16.4"/>
    </reaction>
</comment>
<dbReference type="GO" id="GO:0009252">
    <property type="term" value="P:peptidoglycan biosynthetic process"/>
    <property type="evidence" value="ECO:0007669"/>
    <property type="project" value="UniProtKB-KW"/>
</dbReference>
<feature type="active site" description="Proton acceptor" evidence="18">
    <location>
        <position position="76"/>
    </location>
</feature>
<dbReference type="EMBL" id="DAAMGI010000034">
    <property type="protein sequence ID" value="HAC6549187.1"/>
    <property type="molecule type" value="Genomic_DNA"/>
</dbReference>
<evidence type="ECO:0000256" key="6">
    <source>
        <dbReference type="ARBA" id="ARBA00022475"/>
    </source>
</evidence>
<dbReference type="GO" id="GO:0008658">
    <property type="term" value="F:penicillin binding"/>
    <property type="evidence" value="ECO:0007669"/>
    <property type="project" value="UniProtKB-ARBA"/>
</dbReference>
<keyword evidence="14" id="KW-0472">Membrane</keyword>
<dbReference type="PANTHER" id="PTHR21581">
    <property type="entry name" value="D-ALANYL-D-ALANINE CARBOXYPEPTIDASE"/>
    <property type="match status" value="1"/>
</dbReference>
<comment type="similarity">
    <text evidence="4 20">Belongs to the peptidase S11 family.</text>
</comment>
<evidence type="ECO:0000256" key="21">
    <source>
        <dbReference type="SAM" id="SignalP"/>
    </source>
</evidence>
<evidence type="ECO:0000256" key="4">
    <source>
        <dbReference type="ARBA" id="ARBA00007164"/>
    </source>
</evidence>
<dbReference type="EC" id="3.4.16.4" evidence="5"/>
<evidence type="ECO:0000256" key="3">
    <source>
        <dbReference type="ARBA" id="ARBA00004752"/>
    </source>
</evidence>
<comment type="caution">
    <text evidence="23">The sequence shown here is derived from an EMBL/GenBank/DDBJ whole genome shotgun (WGS) entry which is preliminary data.</text>
</comment>
<evidence type="ECO:0000256" key="16">
    <source>
        <dbReference type="ARBA" id="ARBA00034000"/>
    </source>
</evidence>
<comment type="subcellular location">
    <subcellularLocation>
        <location evidence="2">Cell inner membrane</location>
        <topology evidence="2">Peripheral membrane protein</topology>
    </subcellularLocation>
</comment>
<accession>A0A701V888</accession>
<dbReference type="Pfam" id="PF00768">
    <property type="entry name" value="Peptidase_S11"/>
    <property type="match status" value="1"/>
</dbReference>
<evidence type="ECO:0000256" key="12">
    <source>
        <dbReference type="ARBA" id="ARBA00022960"/>
    </source>
</evidence>
<comment type="pathway">
    <text evidence="17">Glycan biosynthesis.</text>
</comment>
<feature type="binding site" evidence="19">
    <location>
        <position position="242"/>
    </location>
    <ligand>
        <name>substrate</name>
    </ligand>
</feature>
<dbReference type="PANTHER" id="PTHR21581:SF27">
    <property type="entry name" value="D-ALANYL-D-ALANINE CARBOXYPEPTIDASE DACA"/>
    <property type="match status" value="1"/>
</dbReference>
<dbReference type="GO" id="GO:0009002">
    <property type="term" value="F:serine-type D-Ala-D-Ala carboxypeptidase activity"/>
    <property type="evidence" value="ECO:0007669"/>
    <property type="project" value="UniProtKB-EC"/>
</dbReference>
<evidence type="ECO:0000256" key="17">
    <source>
        <dbReference type="ARBA" id="ARBA00060592"/>
    </source>
</evidence>
<evidence type="ECO:0000256" key="11">
    <source>
        <dbReference type="ARBA" id="ARBA00022801"/>
    </source>
</evidence>
<feature type="non-terminal residue" evidence="23">
    <location>
        <position position="302"/>
    </location>
</feature>
<keyword evidence="15" id="KW-0961">Cell wall biogenesis/degradation</keyword>
<organism evidence="23">
    <name type="scientific">Salmonella enterica subsp. enterica serovar Heidelberg</name>
    <dbReference type="NCBI Taxonomy" id="611"/>
    <lineage>
        <taxon>Bacteria</taxon>
        <taxon>Pseudomonadati</taxon>
        <taxon>Pseudomonadota</taxon>
        <taxon>Gammaproteobacteria</taxon>
        <taxon>Enterobacterales</taxon>
        <taxon>Enterobacteriaceae</taxon>
        <taxon>Salmonella</taxon>
    </lineage>
</organism>
<gene>
    <name evidence="23" type="ORF">G0B22_23435</name>
</gene>
<comment type="function">
    <text evidence="1">Removes C-terminal D-alanyl residues from sugar-peptide cell wall precursors.</text>
</comment>
<evidence type="ECO:0000256" key="8">
    <source>
        <dbReference type="ARBA" id="ARBA00022645"/>
    </source>
</evidence>
<evidence type="ECO:0000256" key="5">
    <source>
        <dbReference type="ARBA" id="ARBA00012448"/>
    </source>
</evidence>
<protein>
    <recommendedName>
        <fullName evidence="5">serine-type D-Ala-D-Ala carboxypeptidase</fullName>
        <ecNumber evidence="5">3.4.16.4</ecNumber>
    </recommendedName>
</protein>
<dbReference type="GO" id="GO:0006508">
    <property type="term" value="P:proteolysis"/>
    <property type="evidence" value="ECO:0007669"/>
    <property type="project" value="UniProtKB-KW"/>
</dbReference>
<dbReference type="PRINTS" id="PR00725">
    <property type="entry name" value="DADACBPTASE1"/>
</dbReference>
<evidence type="ECO:0000259" key="22">
    <source>
        <dbReference type="Pfam" id="PF00768"/>
    </source>
</evidence>
<evidence type="ECO:0000256" key="7">
    <source>
        <dbReference type="ARBA" id="ARBA00022519"/>
    </source>
</evidence>
<dbReference type="AlphaFoldDB" id="A0A701V888"/>
<feature type="active site" evidence="18">
    <location>
        <position position="139"/>
    </location>
</feature>
<evidence type="ECO:0000256" key="15">
    <source>
        <dbReference type="ARBA" id="ARBA00023316"/>
    </source>
</evidence>
<evidence type="ECO:0000256" key="1">
    <source>
        <dbReference type="ARBA" id="ARBA00003217"/>
    </source>
</evidence>
<evidence type="ECO:0000256" key="9">
    <source>
        <dbReference type="ARBA" id="ARBA00022670"/>
    </source>
</evidence>
<evidence type="ECO:0000256" key="13">
    <source>
        <dbReference type="ARBA" id="ARBA00022984"/>
    </source>
</evidence>
<evidence type="ECO:0000256" key="18">
    <source>
        <dbReference type="PIRSR" id="PIRSR618044-1"/>
    </source>
</evidence>
<reference evidence="23" key="1">
    <citation type="journal article" date="2018" name="Genome Biol.">
        <title>SKESA: strategic k-mer extension for scrupulous assemblies.</title>
        <authorList>
            <person name="Souvorov A."/>
            <person name="Agarwala R."/>
            <person name="Lipman D.J."/>
        </authorList>
    </citation>
    <scope>NUCLEOTIDE SEQUENCE</scope>
    <source>
        <strain evidence="23">IVB 588/24</strain>
    </source>
</reference>
<comment type="pathway">
    <text evidence="3">Cell wall biogenesis; peptidoglycan biosynthesis.</text>
</comment>
<keyword evidence="10 21" id="KW-0732">Signal</keyword>